<sequence>MTSSTPSTQRRRTRAAAVTLLAAVAVAGLGATSASAATGVKFDQRTGGATRVETAVESSKALYPNGGSDDVVLVNLSRTVDGLSASYLAGLKSAPILYTDTDAAPPATRDEIKRLGAKRVWLVGGTSVISKDQETAIAGDYTVKRFGGDDRYATAAAVATAGEFAPERVYITSGTSLADAVTVGPQAWANGTPILLTEAGRVPDATKGALDQLGVSYRTVVGGKAVVSDDTYKALGANSRLAGDDRQSTAVAVAEDSVATANFTYAGAALVGGANVNAVDALSASALAGYYGVPILYTWTPDDIGAPTANYLKKHAVDITGPGFIFGGKSAVSDKAAQQATDAAQ</sequence>
<dbReference type="EMBL" id="VKAC01000001">
    <property type="protein sequence ID" value="TXR57962.1"/>
    <property type="molecule type" value="Genomic_DNA"/>
</dbReference>
<name>A0A5C8ZJA4_9ACTN</name>
<accession>A0A5C8ZJA4</accession>
<dbReference type="OrthoDB" id="9813435at2"/>
<dbReference type="Gene3D" id="3.40.50.12090">
    <property type="match status" value="1"/>
</dbReference>
<organism evidence="2 3">
    <name type="scientific">Quadrisphaera setariae</name>
    <dbReference type="NCBI Taxonomy" id="2593304"/>
    <lineage>
        <taxon>Bacteria</taxon>
        <taxon>Bacillati</taxon>
        <taxon>Actinomycetota</taxon>
        <taxon>Actinomycetes</taxon>
        <taxon>Kineosporiales</taxon>
        <taxon>Kineosporiaceae</taxon>
        <taxon>Quadrisphaera</taxon>
    </lineage>
</organism>
<dbReference type="Pfam" id="PF04122">
    <property type="entry name" value="CW_binding_2"/>
    <property type="match status" value="3"/>
</dbReference>
<dbReference type="Proteomes" id="UP000321234">
    <property type="component" value="Unassembled WGS sequence"/>
</dbReference>
<evidence type="ECO:0000313" key="2">
    <source>
        <dbReference type="EMBL" id="TXR57962.1"/>
    </source>
</evidence>
<keyword evidence="3" id="KW-1185">Reference proteome</keyword>
<dbReference type="PANTHER" id="PTHR30032:SF8">
    <property type="entry name" value="GERMINATION-SPECIFIC N-ACETYLMURAMOYL-L-ALANINE AMIDASE"/>
    <property type="match status" value="1"/>
</dbReference>
<reference evidence="2 3" key="1">
    <citation type="submission" date="2019-07" db="EMBL/GenBank/DDBJ databases">
        <title>Quadrisphaera sp. strain DD2A genome sequencing and assembly.</title>
        <authorList>
            <person name="Kim I."/>
        </authorList>
    </citation>
    <scope>NUCLEOTIDE SEQUENCE [LARGE SCALE GENOMIC DNA]</scope>
    <source>
        <strain evidence="2 3">DD2A</strain>
    </source>
</reference>
<dbReference type="PROSITE" id="PS51318">
    <property type="entry name" value="TAT"/>
    <property type="match status" value="1"/>
</dbReference>
<evidence type="ECO:0000256" key="1">
    <source>
        <dbReference type="SAM" id="SignalP"/>
    </source>
</evidence>
<gene>
    <name evidence="2" type="ORF">FMM08_01690</name>
</gene>
<dbReference type="InterPro" id="IPR006311">
    <property type="entry name" value="TAT_signal"/>
</dbReference>
<keyword evidence="1" id="KW-0732">Signal</keyword>
<dbReference type="AlphaFoldDB" id="A0A5C8ZJA4"/>
<protein>
    <submittedName>
        <fullName evidence="2">Cell wall-binding repeat-containing protein</fullName>
    </submittedName>
</protein>
<dbReference type="RefSeq" id="WP_147924573.1">
    <property type="nucleotide sequence ID" value="NZ_VKAC01000001.1"/>
</dbReference>
<dbReference type="InterPro" id="IPR051922">
    <property type="entry name" value="Bact_Sporulation_Assoc"/>
</dbReference>
<dbReference type="PANTHER" id="PTHR30032">
    <property type="entry name" value="N-ACETYLMURAMOYL-L-ALANINE AMIDASE-RELATED"/>
    <property type="match status" value="1"/>
</dbReference>
<comment type="caution">
    <text evidence="2">The sequence shown here is derived from an EMBL/GenBank/DDBJ whole genome shotgun (WGS) entry which is preliminary data.</text>
</comment>
<feature type="signal peptide" evidence="1">
    <location>
        <begin position="1"/>
        <end position="36"/>
    </location>
</feature>
<feature type="chain" id="PRO_5022836647" evidence="1">
    <location>
        <begin position="37"/>
        <end position="345"/>
    </location>
</feature>
<evidence type="ECO:0000313" key="3">
    <source>
        <dbReference type="Proteomes" id="UP000321234"/>
    </source>
</evidence>
<proteinExistence type="predicted"/>
<dbReference type="InterPro" id="IPR007253">
    <property type="entry name" value="Cell_wall-bd_2"/>
</dbReference>